<proteinExistence type="predicted"/>
<sequence>MRIASGGLVLVADGRKMLFLRNSGDETYPSLEVEQVREQQNPATRDQGSDGPGSGTGGGSGPRRGGMEQTDFHQIEEDRFAAEAAKLLKDRALSNQFESLIIVAPPTTLGELRKHYHKEVESRLEGELAKDLTGHQIAEIEQIILDS</sequence>
<evidence type="ECO:0000313" key="3">
    <source>
        <dbReference type="Proteomes" id="UP000734218"/>
    </source>
</evidence>
<evidence type="ECO:0000256" key="1">
    <source>
        <dbReference type="SAM" id="MobiDB-lite"/>
    </source>
</evidence>
<dbReference type="EMBL" id="JAATJE010000001">
    <property type="protein sequence ID" value="NJC33534.1"/>
    <property type="molecule type" value="Genomic_DNA"/>
</dbReference>
<accession>A0ABX0XL24</accession>
<reference evidence="2 3" key="1">
    <citation type="submission" date="2020-03" db="EMBL/GenBank/DDBJ databases">
        <title>Genomic Encyclopedia of Type Strains, Phase IV (KMG-IV): sequencing the most valuable type-strain genomes for metagenomic binning, comparative biology and taxonomic classification.</title>
        <authorList>
            <person name="Goeker M."/>
        </authorList>
    </citation>
    <scope>NUCLEOTIDE SEQUENCE [LARGE SCALE GENOMIC DNA]</scope>
    <source>
        <strain evidence="2 3">DSM 27651</strain>
    </source>
</reference>
<evidence type="ECO:0000313" key="2">
    <source>
        <dbReference type="EMBL" id="NJC33534.1"/>
    </source>
</evidence>
<name>A0ABX0XL24_9SPHN</name>
<keyword evidence="3" id="KW-1185">Reference proteome</keyword>
<gene>
    <name evidence="2" type="ORF">GGR88_001008</name>
</gene>
<protein>
    <submittedName>
        <fullName evidence="2">Protein required for attachment to host cells</fullName>
    </submittedName>
</protein>
<dbReference type="Proteomes" id="UP000734218">
    <property type="component" value="Unassembled WGS sequence"/>
</dbReference>
<comment type="caution">
    <text evidence="2">The sequence shown here is derived from an EMBL/GenBank/DDBJ whole genome shotgun (WGS) entry which is preliminary data.</text>
</comment>
<feature type="compositionally biased region" description="Gly residues" evidence="1">
    <location>
        <begin position="50"/>
        <end position="64"/>
    </location>
</feature>
<dbReference type="RefSeq" id="WP_167953512.1">
    <property type="nucleotide sequence ID" value="NZ_JAATJE010000001.1"/>
</dbReference>
<feature type="region of interest" description="Disordered" evidence="1">
    <location>
        <begin position="28"/>
        <end position="76"/>
    </location>
</feature>
<dbReference type="Pfam" id="PF18856">
    <property type="entry name" value="baeRF_family12"/>
    <property type="match status" value="1"/>
</dbReference>
<organism evidence="2 3">
    <name type="scientific">Sphingomonas jejuensis</name>
    <dbReference type="NCBI Taxonomy" id="904715"/>
    <lineage>
        <taxon>Bacteria</taxon>
        <taxon>Pseudomonadati</taxon>
        <taxon>Pseudomonadota</taxon>
        <taxon>Alphaproteobacteria</taxon>
        <taxon>Sphingomonadales</taxon>
        <taxon>Sphingomonadaceae</taxon>
        <taxon>Sphingomonas</taxon>
    </lineage>
</organism>
<dbReference type="InterPro" id="IPR041374">
    <property type="entry name" value="BaeRF_family12"/>
</dbReference>